<evidence type="ECO:0000256" key="4">
    <source>
        <dbReference type="ARBA" id="ARBA00013044"/>
    </source>
</evidence>
<dbReference type="CDD" id="cd04380">
    <property type="entry name" value="RhoGAP_OCRL1"/>
    <property type="match status" value="1"/>
</dbReference>
<keyword evidence="5" id="KW-0967">Endosome</keyword>
<dbReference type="Gene3D" id="1.10.555.10">
    <property type="entry name" value="Rho GTPase activation protein"/>
    <property type="match status" value="1"/>
</dbReference>
<dbReference type="GO" id="GO:0030670">
    <property type="term" value="C:phagocytic vesicle membrane"/>
    <property type="evidence" value="ECO:0007669"/>
    <property type="project" value="UniProtKB-SubCell"/>
</dbReference>
<feature type="domain" description="Rho-GAP" evidence="11">
    <location>
        <begin position="791"/>
        <end position="980"/>
    </location>
</feature>
<dbReference type="InterPro" id="IPR013783">
    <property type="entry name" value="Ig-like_fold"/>
</dbReference>
<dbReference type="Pfam" id="PF22669">
    <property type="entry name" value="Exo_endo_phos2"/>
    <property type="match status" value="1"/>
</dbReference>
<feature type="compositionally biased region" description="Low complexity" evidence="10">
    <location>
        <begin position="181"/>
        <end position="194"/>
    </location>
</feature>
<dbReference type="Gene3D" id="3.60.10.10">
    <property type="entry name" value="Endonuclease/exonuclease/phosphatase"/>
    <property type="match status" value="1"/>
</dbReference>
<evidence type="ECO:0000313" key="12">
    <source>
        <dbReference type="EMBL" id="KAK3788447.1"/>
    </source>
</evidence>
<name>A0AAE1DZH0_9GAST</name>
<dbReference type="GO" id="GO:0052745">
    <property type="term" value="F:inositol phosphate phosphatase activity"/>
    <property type="evidence" value="ECO:0007669"/>
    <property type="project" value="InterPro"/>
</dbReference>
<dbReference type="SUPFAM" id="SSF56219">
    <property type="entry name" value="DNase I-like"/>
    <property type="match status" value="1"/>
</dbReference>
<comment type="similarity">
    <text evidence="3">Belongs to the inositol 1,4,5-trisphosphate 5-phosphatase type II family.</text>
</comment>
<dbReference type="SUPFAM" id="SSF48350">
    <property type="entry name" value="GTPase activation domain, GAP"/>
    <property type="match status" value="1"/>
</dbReference>
<dbReference type="PANTHER" id="PTHR11200">
    <property type="entry name" value="INOSITOL 5-PHOSPHATASE"/>
    <property type="match status" value="1"/>
</dbReference>
<dbReference type="InterPro" id="IPR000300">
    <property type="entry name" value="IPPc"/>
</dbReference>
<feature type="compositionally biased region" description="Basic and acidic residues" evidence="10">
    <location>
        <begin position="967"/>
        <end position="982"/>
    </location>
</feature>
<reference evidence="12" key="1">
    <citation type="journal article" date="2023" name="G3 (Bethesda)">
        <title>A reference genome for the long-term kleptoplast-retaining sea slug Elysia crispata morphotype clarki.</title>
        <authorList>
            <person name="Eastman K.E."/>
            <person name="Pendleton A.L."/>
            <person name="Shaikh M.A."/>
            <person name="Suttiyut T."/>
            <person name="Ogas R."/>
            <person name="Tomko P."/>
            <person name="Gavelis G."/>
            <person name="Widhalm J.R."/>
            <person name="Wisecaver J.H."/>
        </authorList>
    </citation>
    <scope>NUCLEOTIDE SEQUENCE</scope>
    <source>
        <strain evidence="12">ECLA1</strain>
    </source>
</reference>
<dbReference type="Pfam" id="PF00620">
    <property type="entry name" value="RhoGAP"/>
    <property type="match status" value="1"/>
</dbReference>
<dbReference type="FunFam" id="1.10.555.10:FF:000012">
    <property type="entry name" value="Putative inositol polyphosphate 5-phosphatase OCRL-1"/>
    <property type="match status" value="1"/>
</dbReference>
<dbReference type="AlphaFoldDB" id="A0AAE1DZH0"/>
<dbReference type="GO" id="GO:0004439">
    <property type="term" value="F:phosphatidylinositol-4,5-bisphosphate 5-phosphatase activity"/>
    <property type="evidence" value="ECO:0007669"/>
    <property type="project" value="UniProtKB-EC"/>
</dbReference>
<feature type="compositionally biased region" description="Polar residues" evidence="10">
    <location>
        <begin position="195"/>
        <end position="204"/>
    </location>
</feature>
<dbReference type="EMBL" id="JAWDGP010001758">
    <property type="protein sequence ID" value="KAK3788447.1"/>
    <property type="molecule type" value="Genomic_DNA"/>
</dbReference>
<keyword evidence="8" id="KW-0472">Membrane</keyword>
<evidence type="ECO:0000256" key="8">
    <source>
        <dbReference type="ARBA" id="ARBA00023136"/>
    </source>
</evidence>
<proteinExistence type="inferred from homology"/>
<feature type="region of interest" description="Disordered" evidence="10">
    <location>
        <begin position="946"/>
        <end position="982"/>
    </location>
</feature>
<evidence type="ECO:0000256" key="3">
    <source>
        <dbReference type="ARBA" id="ARBA00005910"/>
    </source>
</evidence>
<dbReference type="InterPro" id="IPR047078">
    <property type="entry name" value="RhoGAP_OCRL1"/>
</dbReference>
<evidence type="ECO:0000256" key="2">
    <source>
        <dbReference type="ARBA" id="ARBA00004580"/>
    </source>
</evidence>
<dbReference type="GO" id="GO:0031901">
    <property type="term" value="C:early endosome membrane"/>
    <property type="evidence" value="ECO:0007669"/>
    <property type="project" value="UniProtKB-SubCell"/>
</dbReference>
<dbReference type="SMART" id="SM00128">
    <property type="entry name" value="IPPc"/>
    <property type="match status" value="1"/>
</dbReference>
<feature type="region of interest" description="Disordered" evidence="10">
    <location>
        <begin position="179"/>
        <end position="206"/>
    </location>
</feature>
<evidence type="ECO:0000256" key="1">
    <source>
        <dbReference type="ARBA" id="ARBA00004146"/>
    </source>
</evidence>
<evidence type="ECO:0000256" key="9">
    <source>
        <dbReference type="ARBA" id="ARBA00023329"/>
    </source>
</evidence>
<dbReference type="SMART" id="SM00324">
    <property type="entry name" value="RhoGAP"/>
    <property type="match status" value="1"/>
</dbReference>
<evidence type="ECO:0000256" key="6">
    <source>
        <dbReference type="ARBA" id="ARBA00022801"/>
    </source>
</evidence>
<dbReference type="InterPro" id="IPR008936">
    <property type="entry name" value="Rho_GTPase_activation_prot"/>
</dbReference>
<dbReference type="FunFam" id="2.60.40.10:FF:000132">
    <property type="entry name" value="Inositol polyphosphate 5-phosphatase OCRL-1 isoform b"/>
    <property type="match status" value="1"/>
</dbReference>
<keyword evidence="9" id="KW-0968">Cytoplasmic vesicle</keyword>
<keyword evidence="7" id="KW-0443">Lipid metabolism</keyword>
<evidence type="ECO:0000256" key="10">
    <source>
        <dbReference type="SAM" id="MobiDB-lite"/>
    </source>
</evidence>
<dbReference type="Gene3D" id="2.60.40.10">
    <property type="entry name" value="Immunoglobulins"/>
    <property type="match status" value="1"/>
</dbReference>
<dbReference type="CDD" id="cd09093">
    <property type="entry name" value="INPP5c_INPP5B"/>
    <property type="match status" value="1"/>
</dbReference>
<dbReference type="Proteomes" id="UP001283361">
    <property type="component" value="Unassembled WGS sequence"/>
</dbReference>
<evidence type="ECO:0000256" key="7">
    <source>
        <dbReference type="ARBA" id="ARBA00023098"/>
    </source>
</evidence>
<evidence type="ECO:0000259" key="11">
    <source>
        <dbReference type="PROSITE" id="PS50238"/>
    </source>
</evidence>
<protein>
    <recommendedName>
        <fullName evidence="4">phosphoinositide 5-phosphatase</fullName>
        <ecNumber evidence="4">3.1.3.36</ecNumber>
    </recommendedName>
</protein>
<evidence type="ECO:0000256" key="5">
    <source>
        <dbReference type="ARBA" id="ARBA00022753"/>
    </source>
</evidence>
<dbReference type="InterPro" id="IPR036691">
    <property type="entry name" value="Endo/exonu/phosph_ase_sf"/>
</dbReference>
<dbReference type="InterPro" id="IPR048869">
    <property type="entry name" value="OCRL-1_2_ASH"/>
</dbReference>
<dbReference type="PROSITE" id="PS50238">
    <property type="entry name" value="RHOGAP"/>
    <property type="match status" value="1"/>
</dbReference>
<keyword evidence="6" id="KW-0378">Hydrolase</keyword>
<comment type="caution">
    <text evidence="12">The sequence shown here is derived from an EMBL/GenBank/DDBJ whole genome shotgun (WGS) entry which is preliminary data.</text>
</comment>
<comment type="subcellular location">
    <subcellularLocation>
        <location evidence="2">Cytoplasmic vesicle</location>
        <location evidence="2">Phagosome membrane</location>
    </subcellularLocation>
    <subcellularLocation>
        <location evidence="1">Early endosome membrane</location>
    </subcellularLocation>
</comment>
<sequence>MFYVPLSKNSSATAMDVSKLIQKKVGPDVICKQAIECVNVVEGKRYLRYAAIIEKNDEQSVFVFMANRVPCLQSGDLSLECVIPIDAQLRCHAEDDSSSQRSMQIAAPPKQGNEKGDIRLALKSSCADIILEMPKNENSTLFLAEVTRARDLQTQSLAFGEIPTFSWLEPFRLQCTQGNPAGSAGSRASCSSSGVPNSNDSQNPFADDTFDPLKHMNLQNTGTKVMASDVGISRTTWFEDDLTSLSLKPPEMLNASRKSVSSNSLDKILDDADGFTDSMLSLEKQFGISPSVEMPVGSKPPTSREKFVRQILSERDDEFTNQTTFRVFCGTWNVNGQSPAEALHKWMVVDNDAPDIYAICFQELDLSKEAFIFTDSQKETEWQNAVKAYLHPKASYRKVKSIRLIGVLLIVYIQEKHVPYVKFIDADSVPTGIMGFLGNKGGVSVRMMLHSSSLCFVNCHLAAHQNESERRVQDYHDILAKTRFKQFDPPLCISEHDVIFWIGDMNFRIDLPNDEVRTCIRQGKLKKLLEQDQLSKLMKSGGDVFKGFEEGIPQFDPTYRFDAGTDVYDSSEKNRIPAWCDRILWQGPDIQILRYDSHPHLKVSDHKPVSALFNTKIRVIDQKRYKRVYEDIMKKMDRVENDYLPQIKLDKTEIVFNDVKFIEAQSTVVTIANVGQVPVEFQFINKLDDTTYCRPWLKATPSQAIISAGACCEVTVEVYVDKSSVARLNAGEEKMEDILVLHLTGGKDSFITVSGNYLISSFGSSIEALVQLHGPIREVPVADLIEIEKPGSLSRVDIAQDGGRLYMVPKEIWKMVDFLHQHALDMDELFQQPGRNSEIQFIRDCLDTGRPEQISGNLCVHSVAEALLLFLECLAQPVIPYEYYTQCLTSSNNLLLSKQIVSSLPDCHKNVFLYLCCFLRELLMHDEHNGLDIKFLSTMFGEVMLRQPPKPNTGTPSNPSSSSSSAKVREATAKERRSRLRDEEAKKAAFVYHFLSHEIDF</sequence>
<dbReference type="Pfam" id="PF21310">
    <property type="entry name" value="OCRL-like_ASH"/>
    <property type="match status" value="1"/>
</dbReference>
<dbReference type="Gene3D" id="2.30.29.110">
    <property type="match status" value="1"/>
</dbReference>
<dbReference type="Pfam" id="PF16776">
    <property type="entry name" value="INPP5B_PH"/>
    <property type="match status" value="1"/>
</dbReference>
<dbReference type="GO" id="GO:0007165">
    <property type="term" value="P:signal transduction"/>
    <property type="evidence" value="ECO:0007669"/>
    <property type="project" value="InterPro"/>
</dbReference>
<accession>A0AAE1DZH0</accession>
<feature type="compositionally biased region" description="Low complexity" evidence="10">
    <location>
        <begin position="952"/>
        <end position="965"/>
    </location>
</feature>
<evidence type="ECO:0000313" key="13">
    <source>
        <dbReference type="Proteomes" id="UP001283361"/>
    </source>
</evidence>
<feature type="region of interest" description="Disordered" evidence="10">
    <location>
        <begin position="95"/>
        <end position="115"/>
    </location>
</feature>
<dbReference type="PANTHER" id="PTHR11200:SF300">
    <property type="entry name" value="TYPE II INOSITOL 1,4,5-TRISPHOSPHATE 5-PHOSPHATASE"/>
    <property type="match status" value="1"/>
</dbReference>
<organism evidence="12 13">
    <name type="scientific">Elysia crispata</name>
    <name type="common">lettuce slug</name>
    <dbReference type="NCBI Taxonomy" id="231223"/>
    <lineage>
        <taxon>Eukaryota</taxon>
        <taxon>Metazoa</taxon>
        <taxon>Spiralia</taxon>
        <taxon>Lophotrochozoa</taxon>
        <taxon>Mollusca</taxon>
        <taxon>Gastropoda</taxon>
        <taxon>Heterobranchia</taxon>
        <taxon>Euthyneura</taxon>
        <taxon>Panpulmonata</taxon>
        <taxon>Sacoglossa</taxon>
        <taxon>Placobranchoidea</taxon>
        <taxon>Plakobranchidae</taxon>
        <taxon>Elysia</taxon>
    </lineage>
</organism>
<dbReference type="FunFam" id="3.60.10.10:FF:000004">
    <property type="entry name" value="Type II inositol 1,4,5-trisphosphate 5-phosphatase"/>
    <property type="match status" value="1"/>
</dbReference>
<dbReference type="InterPro" id="IPR037793">
    <property type="entry name" value="OCRL1/INPP5B_INPP5c"/>
</dbReference>
<dbReference type="GO" id="GO:0046856">
    <property type="term" value="P:phosphatidylinositol dephosphorylation"/>
    <property type="evidence" value="ECO:0007669"/>
    <property type="project" value="InterPro"/>
</dbReference>
<dbReference type="InterPro" id="IPR031896">
    <property type="entry name" value="INPP5B_PH_dom"/>
</dbReference>
<dbReference type="InterPro" id="IPR000198">
    <property type="entry name" value="RhoGAP_dom"/>
</dbReference>
<gene>
    <name evidence="12" type="ORF">RRG08_004742</name>
</gene>
<keyword evidence="13" id="KW-1185">Reference proteome</keyword>
<dbReference type="EC" id="3.1.3.36" evidence="4"/>
<dbReference type="InterPro" id="IPR046985">
    <property type="entry name" value="IP5"/>
</dbReference>